<dbReference type="GO" id="GO:0005886">
    <property type="term" value="C:plasma membrane"/>
    <property type="evidence" value="ECO:0007669"/>
    <property type="project" value="UniProtKB-SubCell"/>
</dbReference>
<keyword evidence="6 8" id="KW-1133">Transmembrane helix</keyword>
<reference evidence="9 10" key="1">
    <citation type="submission" date="2018-06" db="EMBL/GenBank/DDBJ databases">
        <authorList>
            <consortium name="Pathogen Informatics"/>
            <person name="Doyle S."/>
        </authorList>
    </citation>
    <scope>NUCLEOTIDE SEQUENCE [LARGE SCALE GENOMIC DNA]</scope>
    <source>
        <strain evidence="9 10">NCTC11012</strain>
    </source>
</reference>
<evidence type="ECO:0000313" key="10">
    <source>
        <dbReference type="Proteomes" id="UP000254618"/>
    </source>
</evidence>
<dbReference type="Proteomes" id="UP000254618">
    <property type="component" value="Unassembled WGS sequence"/>
</dbReference>
<comment type="similarity">
    <text evidence="2 8">Belongs to the 4-toluene sulfonate uptake permease (TSUP) (TC 2.A.102) family.</text>
</comment>
<protein>
    <recommendedName>
        <fullName evidence="8">Probable membrane transporter protein</fullName>
    </recommendedName>
</protein>
<dbReference type="AlphaFoldDB" id="A0A378QU77"/>
<keyword evidence="5 8" id="KW-0812">Transmembrane</keyword>
<accession>A0A378QU77</accession>
<feature type="transmembrane region" description="Helical" evidence="8">
    <location>
        <begin position="132"/>
        <end position="158"/>
    </location>
</feature>
<gene>
    <name evidence="9" type="ORF">NCTC11012_02705</name>
</gene>
<dbReference type="PANTHER" id="PTHR30269:SF32">
    <property type="entry name" value="MEMBRANE TRANSPORTER PROTEIN-RELATED"/>
    <property type="match status" value="1"/>
</dbReference>
<comment type="subcellular location">
    <subcellularLocation>
        <location evidence="1 8">Cell membrane</location>
        <topology evidence="1 8">Multi-pass membrane protein</topology>
    </subcellularLocation>
</comment>
<organism evidence="9 10">
    <name type="scientific">Moraxella equi</name>
    <dbReference type="NCBI Taxonomy" id="60442"/>
    <lineage>
        <taxon>Bacteria</taxon>
        <taxon>Pseudomonadati</taxon>
        <taxon>Pseudomonadota</taxon>
        <taxon>Gammaproteobacteria</taxon>
        <taxon>Moraxellales</taxon>
        <taxon>Moraxellaceae</taxon>
        <taxon>Moraxella</taxon>
    </lineage>
</organism>
<dbReference type="InterPro" id="IPR052017">
    <property type="entry name" value="TSUP"/>
</dbReference>
<dbReference type="EMBL" id="UGQF01000001">
    <property type="protein sequence ID" value="STZ04425.1"/>
    <property type="molecule type" value="Genomic_DNA"/>
</dbReference>
<keyword evidence="3" id="KW-0813">Transport</keyword>
<dbReference type="PANTHER" id="PTHR30269">
    <property type="entry name" value="TRANSMEMBRANE PROTEIN YFCA"/>
    <property type="match status" value="1"/>
</dbReference>
<evidence type="ECO:0000256" key="3">
    <source>
        <dbReference type="ARBA" id="ARBA00022448"/>
    </source>
</evidence>
<feature type="transmembrane region" description="Helical" evidence="8">
    <location>
        <begin position="198"/>
        <end position="218"/>
    </location>
</feature>
<evidence type="ECO:0000313" key="9">
    <source>
        <dbReference type="EMBL" id="STZ04425.1"/>
    </source>
</evidence>
<name>A0A378QU77_9GAMM</name>
<dbReference type="InterPro" id="IPR002781">
    <property type="entry name" value="TM_pro_TauE-like"/>
</dbReference>
<evidence type="ECO:0000256" key="6">
    <source>
        <dbReference type="ARBA" id="ARBA00022989"/>
    </source>
</evidence>
<dbReference type="Pfam" id="PF01925">
    <property type="entry name" value="TauE"/>
    <property type="match status" value="1"/>
</dbReference>
<proteinExistence type="inferred from homology"/>
<evidence type="ECO:0000256" key="1">
    <source>
        <dbReference type="ARBA" id="ARBA00004651"/>
    </source>
</evidence>
<feature type="transmembrane region" description="Helical" evidence="8">
    <location>
        <begin position="36"/>
        <end position="56"/>
    </location>
</feature>
<sequence>MKFELWLIPLFLIASVLHGIAGMGFPLITIGALSGVYGLTTAIVLVLVPTSVLNLIAWVGGTGGMWHNATFYLKKYWSLVAVSILGSALGAYLLLVVNSAYLMLALAVVVLWYAITSLMGKKITLPNTTTSLVVIGFVAGVVGGATNAMSSVLLMYLLSMTDDKDTIIKVGNLCYFVNKLVQAIVLKEVLLEVPAQTWAMILGLTVLSVLGIVIGAKLGKHLPSAKFRTLILWVLVGLGVKVGWQGLVGCCKTKGCSNCIP</sequence>
<dbReference type="RefSeq" id="WP_115237204.1">
    <property type="nucleotide sequence ID" value="NZ_MXAP01000038.1"/>
</dbReference>
<evidence type="ECO:0000256" key="4">
    <source>
        <dbReference type="ARBA" id="ARBA00022475"/>
    </source>
</evidence>
<evidence type="ECO:0000256" key="7">
    <source>
        <dbReference type="ARBA" id="ARBA00023136"/>
    </source>
</evidence>
<evidence type="ECO:0000256" key="8">
    <source>
        <dbReference type="RuleBase" id="RU363041"/>
    </source>
</evidence>
<feature type="transmembrane region" description="Helical" evidence="8">
    <location>
        <begin position="101"/>
        <end position="120"/>
    </location>
</feature>
<feature type="transmembrane region" description="Helical" evidence="8">
    <location>
        <begin position="7"/>
        <end position="30"/>
    </location>
</feature>
<keyword evidence="7 8" id="KW-0472">Membrane</keyword>
<feature type="transmembrane region" description="Helical" evidence="8">
    <location>
        <begin position="76"/>
        <end position="95"/>
    </location>
</feature>
<keyword evidence="4 8" id="KW-1003">Cell membrane</keyword>
<evidence type="ECO:0000256" key="2">
    <source>
        <dbReference type="ARBA" id="ARBA00009142"/>
    </source>
</evidence>
<evidence type="ECO:0000256" key="5">
    <source>
        <dbReference type="ARBA" id="ARBA00022692"/>
    </source>
</evidence>
<feature type="transmembrane region" description="Helical" evidence="8">
    <location>
        <begin position="230"/>
        <end position="248"/>
    </location>
</feature>